<dbReference type="Proteomes" id="UP000324611">
    <property type="component" value="Unassembled WGS sequence"/>
</dbReference>
<accession>A0A5B2W010</accession>
<dbReference type="PANTHER" id="PTHR43877">
    <property type="entry name" value="AMINOALKYLPHOSPHONATE N-ACETYLTRANSFERASE-RELATED-RELATED"/>
    <property type="match status" value="1"/>
</dbReference>
<keyword evidence="2" id="KW-0012">Acyltransferase</keyword>
<gene>
    <name evidence="4" type="ORF">F0L74_01385</name>
</gene>
<dbReference type="EMBL" id="VUOC01000001">
    <property type="protein sequence ID" value="KAA2244655.1"/>
    <property type="molecule type" value="Genomic_DNA"/>
</dbReference>
<name>A0A5B2W010_9BACT</name>
<dbReference type="InterPro" id="IPR000182">
    <property type="entry name" value="GNAT_dom"/>
</dbReference>
<evidence type="ECO:0000313" key="4">
    <source>
        <dbReference type="EMBL" id="KAA2244655.1"/>
    </source>
</evidence>
<dbReference type="PANTHER" id="PTHR43877:SF2">
    <property type="entry name" value="AMINOALKYLPHOSPHONATE N-ACETYLTRANSFERASE-RELATED"/>
    <property type="match status" value="1"/>
</dbReference>
<dbReference type="InterPro" id="IPR016181">
    <property type="entry name" value="Acyl_CoA_acyltransferase"/>
</dbReference>
<dbReference type="Pfam" id="PF00583">
    <property type="entry name" value="Acetyltransf_1"/>
    <property type="match status" value="1"/>
</dbReference>
<dbReference type="SUPFAM" id="SSF55729">
    <property type="entry name" value="Acyl-CoA N-acyltransferases (Nat)"/>
    <property type="match status" value="1"/>
</dbReference>
<evidence type="ECO:0000256" key="1">
    <source>
        <dbReference type="ARBA" id="ARBA00022679"/>
    </source>
</evidence>
<dbReference type="CDD" id="cd04301">
    <property type="entry name" value="NAT_SF"/>
    <property type="match status" value="1"/>
</dbReference>
<keyword evidence="1 4" id="KW-0808">Transferase</keyword>
<sequence>MTAIDIRPVEPGMLDTLVLLEQQTYTETFAHNYRPEDLAIFLQEKKSPAVLLSELQQPGALYYIIYHQAVAAGFIKLNLNKQPDDAVHTVLPTPVMELEKIYVLQAFQGHKLGKALIQQAYAVAREHGIKSIWLGVWEHNTRALRFYQQEGFTHFSEHTFKVGSQDDTDWLMRKELF</sequence>
<reference evidence="4 5" key="2">
    <citation type="submission" date="2019-09" db="EMBL/GenBank/DDBJ databases">
        <authorList>
            <person name="Jin C."/>
        </authorList>
    </citation>
    <scope>NUCLEOTIDE SEQUENCE [LARGE SCALE GENOMIC DNA]</scope>
    <source>
        <strain evidence="4 5">BN140078</strain>
    </source>
</reference>
<dbReference type="Gene3D" id="3.40.630.30">
    <property type="match status" value="1"/>
</dbReference>
<proteinExistence type="predicted"/>
<dbReference type="InterPro" id="IPR050832">
    <property type="entry name" value="Bact_Acetyltransf"/>
</dbReference>
<dbReference type="RefSeq" id="WP_149836052.1">
    <property type="nucleotide sequence ID" value="NZ_VUOC01000001.1"/>
</dbReference>
<dbReference type="AlphaFoldDB" id="A0A5B2W010"/>
<keyword evidence="5" id="KW-1185">Reference proteome</keyword>
<dbReference type="GO" id="GO:0016747">
    <property type="term" value="F:acyltransferase activity, transferring groups other than amino-acyl groups"/>
    <property type="evidence" value="ECO:0007669"/>
    <property type="project" value="InterPro"/>
</dbReference>
<protein>
    <submittedName>
        <fullName evidence="4">GNAT family N-acetyltransferase</fullName>
    </submittedName>
</protein>
<comment type="caution">
    <text evidence="4">The sequence shown here is derived from an EMBL/GenBank/DDBJ whole genome shotgun (WGS) entry which is preliminary data.</text>
</comment>
<evidence type="ECO:0000256" key="2">
    <source>
        <dbReference type="ARBA" id="ARBA00023315"/>
    </source>
</evidence>
<organism evidence="4 5">
    <name type="scientific">Chitinophaga agrisoli</name>
    <dbReference type="NCBI Taxonomy" id="2607653"/>
    <lineage>
        <taxon>Bacteria</taxon>
        <taxon>Pseudomonadati</taxon>
        <taxon>Bacteroidota</taxon>
        <taxon>Chitinophagia</taxon>
        <taxon>Chitinophagales</taxon>
        <taxon>Chitinophagaceae</taxon>
        <taxon>Chitinophaga</taxon>
    </lineage>
</organism>
<feature type="domain" description="N-acetyltransferase" evidence="3">
    <location>
        <begin position="4"/>
        <end position="177"/>
    </location>
</feature>
<evidence type="ECO:0000313" key="5">
    <source>
        <dbReference type="Proteomes" id="UP000324611"/>
    </source>
</evidence>
<dbReference type="PROSITE" id="PS51186">
    <property type="entry name" value="GNAT"/>
    <property type="match status" value="1"/>
</dbReference>
<evidence type="ECO:0000259" key="3">
    <source>
        <dbReference type="PROSITE" id="PS51186"/>
    </source>
</evidence>
<reference evidence="4 5" key="1">
    <citation type="submission" date="2019-09" db="EMBL/GenBank/DDBJ databases">
        <title>Chitinophaga ginsengihumi sp. nov., isolated from soil of ginseng rhizosphere.</title>
        <authorList>
            <person name="Lee J."/>
        </authorList>
    </citation>
    <scope>NUCLEOTIDE SEQUENCE [LARGE SCALE GENOMIC DNA]</scope>
    <source>
        <strain evidence="4 5">BN140078</strain>
    </source>
</reference>